<dbReference type="OrthoDB" id="2014825at2759"/>
<evidence type="ECO:0000313" key="1">
    <source>
        <dbReference type="EMBL" id="GAQ89097.1"/>
    </source>
</evidence>
<dbReference type="STRING" id="105231.A0A1Y1IKA0"/>
<protein>
    <submittedName>
        <fullName evidence="1">Uncharacterized protein</fullName>
    </submittedName>
</protein>
<gene>
    <name evidence="1" type="ORF">KFL_004870020</name>
</gene>
<dbReference type="PANTHER" id="PTHR13132">
    <property type="entry name" value="ALPHA- 1,6 -FUCOSYLTRANSFERASE"/>
    <property type="match status" value="1"/>
</dbReference>
<dbReference type="Proteomes" id="UP000054558">
    <property type="component" value="Unassembled WGS sequence"/>
</dbReference>
<sequence length="674" mass="75013">MIEQGALQKNQVGKLSSSLPWSAPRTSMKLLKRGDAPPLGGGGMRFGPMTAVLLFVMGFGLSSILQSLGSLNMSSSAFDSSFQQLYHSFGLLLPFCAGPTVVSVVREGSVNTTLATLTEKLSRMEATTELKAGAFGDLTARIVAQVEGSAAGWKEALAGVEARLAKAQESVPDRKLSAETDENVPSEEEVDKLWEGWSSAYAVEDLHFKGAPVQSPGMLPPPHLQDCAKVTADRTAWETRGEDGALPLWHSGHIFGQGDGGVNTSQPPWVYGADIDNIPATRRAQADIWAHQHPADCHDPNLRFLVADWWTVEVHGLGSQLHGWTIILAAALIHNRVLVLPHTYQPASHEGCEAEGKKDSLACFFFDFVSEECRTVGLDLFARKVSVARGAHNASSEQVVTGLASDARVYFVREMFHHAHYWLYTEQAPSNWGQPWLKESVLTLENQGKLFHADERRARTSWWRAQATKYLLRWPSSYLCRLTNRERHRVYGKQVARDLLAAKMRQSRILTDSSYGGLMKGELETTFWSPDERGPFLPGPCISLHVRQGDKAAEMELYDFGAFMAMAERIRRHNPSVRTIWLSTEMETVVNETRLYPSWDFLYTRGLPRVSEMRGIGRGRDITDQSFVNLVISVECDYFVGVPGSNWNRLIDEIRRTSGKRRTAHVALNMGEAR</sequence>
<dbReference type="GO" id="GO:0046921">
    <property type="term" value="F:alpha-(1-&gt;6)-fucosyltransferase activity"/>
    <property type="evidence" value="ECO:0000318"/>
    <property type="project" value="GO_Central"/>
</dbReference>
<accession>A0A1Y1IKA0</accession>
<dbReference type="Gene3D" id="3.40.50.11350">
    <property type="match status" value="1"/>
</dbReference>
<dbReference type="PANTHER" id="PTHR13132:SF29">
    <property type="entry name" value="ALPHA-(1,6)-FUCOSYLTRANSFERASE"/>
    <property type="match status" value="1"/>
</dbReference>
<dbReference type="EMBL" id="DF237436">
    <property type="protein sequence ID" value="GAQ89097.1"/>
    <property type="molecule type" value="Genomic_DNA"/>
</dbReference>
<reference evidence="1 2" key="1">
    <citation type="journal article" date="2014" name="Nat. Commun.">
        <title>Klebsormidium flaccidum genome reveals primary factors for plant terrestrial adaptation.</title>
        <authorList>
            <person name="Hori K."/>
            <person name="Maruyama F."/>
            <person name="Fujisawa T."/>
            <person name="Togashi T."/>
            <person name="Yamamoto N."/>
            <person name="Seo M."/>
            <person name="Sato S."/>
            <person name="Yamada T."/>
            <person name="Mori H."/>
            <person name="Tajima N."/>
            <person name="Moriyama T."/>
            <person name="Ikeuchi M."/>
            <person name="Watanabe M."/>
            <person name="Wada H."/>
            <person name="Kobayashi K."/>
            <person name="Saito M."/>
            <person name="Masuda T."/>
            <person name="Sasaki-Sekimoto Y."/>
            <person name="Mashiguchi K."/>
            <person name="Awai K."/>
            <person name="Shimojima M."/>
            <person name="Masuda S."/>
            <person name="Iwai M."/>
            <person name="Nobusawa T."/>
            <person name="Narise T."/>
            <person name="Kondo S."/>
            <person name="Saito H."/>
            <person name="Sato R."/>
            <person name="Murakawa M."/>
            <person name="Ihara Y."/>
            <person name="Oshima-Yamada Y."/>
            <person name="Ohtaka K."/>
            <person name="Satoh M."/>
            <person name="Sonobe K."/>
            <person name="Ishii M."/>
            <person name="Ohtani R."/>
            <person name="Kanamori-Sato M."/>
            <person name="Honoki R."/>
            <person name="Miyazaki D."/>
            <person name="Mochizuki H."/>
            <person name="Umetsu J."/>
            <person name="Higashi K."/>
            <person name="Shibata D."/>
            <person name="Kamiya Y."/>
            <person name="Sato N."/>
            <person name="Nakamura Y."/>
            <person name="Tabata S."/>
            <person name="Ida S."/>
            <person name="Kurokawa K."/>
            <person name="Ohta H."/>
        </authorList>
    </citation>
    <scope>NUCLEOTIDE SEQUENCE [LARGE SCALE GENOMIC DNA]</scope>
    <source>
        <strain evidence="1 2">NIES-2285</strain>
    </source>
</reference>
<dbReference type="AlphaFoldDB" id="A0A1Y1IKA0"/>
<keyword evidence="2" id="KW-1185">Reference proteome</keyword>
<name>A0A1Y1IKA0_KLENI</name>
<dbReference type="GO" id="GO:0006487">
    <property type="term" value="P:protein N-linked glycosylation"/>
    <property type="evidence" value="ECO:0000318"/>
    <property type="project" value="GO_Central"/>
</dbReference>
<dbReference type="OMA" id="TWGEPWK"/>
<evidence type="ECO:0000313" key="2">
    <source>
        <dbReference type="Proteomes" id="UP000054558"/>
    </source>
</evidence>
<organism evidence="1 2">
    <name type="scientific">Klebsormidium nitens</name>
    <name type="common">Green alga</name>
    <name type="synonym">Ulothrix nitens</name>
    <dbReference type="NCBI Taxonomy" id="105231"/>
    <lineage>
        <taxon>Eukaryota</taxon>
        <taxon>Viridiplantae</taxon>
        <taxon>Streptophyta</taxon>
        <taxon>Klebsormidiophyceae</taxon>
        <taxon>Klebsormidiales</taxon>
        <taxon>Klebsormidiaceae</taxon>
        <taxon>Klebsormidium</taxon>
    </lineage>
</organism>
<proteinExistence type="predicted"/>